<dbReference type="EMBL" id="CAJNOO010000184">
    <property type="protein sequence ID" value="CAF0846449.1"/>
    <property type="molecule type" value="Genomic_DNA"/>
</dbReference>
<sequence length="357" mass="40156">MKLDIQVTRIECKLPNVCVLDIKVEEILRIIGVYTPESKSWIWEDLSPFLSKKCVVFGDFNVDMGQDAKKAEVFLTWADTNFLVPFTPELSTSLRSNRIIDYALATGLSIDIHNCSVSSTLNLRNTSSPAAVLFWSKCKKYLKSLSYTVHAFVAPSGHIIKDTKEVCEVAADFYENLKKKSNIVKPHPYTDSSSIEYDNVDEPIPEVTLDELVFTVQAKHIKGEEILRIVGVYASESQDAKKAEVFLTWADANFLAPFTPELSTSLRSNRIIDNASAAGLSIDIHNHSVKPHPYTDSSSIEYDNVDEPIPEVTLDELVFTVQAKQNPEIQEIQEIQAIQEIQEIQTIQEIQGKEQVM</sequence>
<dbReference type="InterPro" id="IPR036691">
    <property type="entry name" value="Endo/exonu/phosph_ase_sf"/>
</dbReference>
<dbReference type="Gene3D" id="3.60.10.10">
    <property type="entry name" value="Endonuclease/exonuclease/phosphatase"/>
    <property type="match status" value="1"/>
</dbReference>
<reference evidence="1" key="1">
    <citation type="submission" date="2021-02" db="EMBL/GenBank/DDBJ databases">
        <authorList>
            <person name="Nowell W R."/>
        </authorList>
    </citation>
    <scope>NUCLEOTIDE SEQUENCE</scope>
</reference>
<dbReference type="SUPFAM" id="SSF56219">
    <property type="entry name" value="DNase I-like"/>
    <property type="match status" value="1"/>
</dbReference>
<dbReference type="AlphaFoldDB" id="A0A813W394"/>
<proteinExistence type="predicted"/>
<evidence type="ECO:0000313" key="2">
    <source>
        <dbReference type="Proteomes" id="UP000663882"/>
    </source>
</evidence>
<gene>
    <name evidence="1" type="ORF">RFH988_LOCUS6225</name>
</gene>
<dbReference type="Proteomes" id="UP000663882">
    <property type="component" value="Unassembled WGS sequence"/>
</dbReference>
<evidence type="ECO:0008006" key="3">
    <source>
        <dbReference type="Google" id="ProtNLM"/>
    </source>
</evidence>
<comment type="caution">
    <text evidence="1">The sequence shown here is derived from an EMBL/GenBank/DDBJ whole genome shotgun (WGS) entry which is preliminary data.</text>
</comment>
<dbReference type="OrthoDB" id="10058826at2759"/>
<organism evidence="1 2">
    <name type="scientific">Rotaria sordida</name>
    <dbReference type="NCBI Taxonomy" id="392033"/>
    <lineage>
        <taxon>Eukaryota</taxon>
        <taxon>Metazoa</taxon>
        <taxon>Spiralia</taxon>
        <taxon>Gnathifera</taxon>
        <taxon>Rotifera</taxon>
        <taxon>Eurotatoria</taxon>
        <taxon>Bdelloidea</taxon>
        <taxon>Philodinida</taxon>
        <taxon>Philodinidae</taxon>
        <taxon>Rotaria</taxon>
    </lineage>
</organism>
<accession>A0A813W394</accession>
<evidence type="ECO:0000313" key="1">
    <source>
        <dbReference type="EMBL" id="CAF0846449.1"/>
    </source>
</evidence>
<name>A0A813W394_9BILA</name>
<protein>
    <recommendedName>
        <fullName evidence="3">Endonuclease/exonuclease/phosphatase domain-containing protein</fullName>
    </recommendedName>
</protein>